<dbReference type="PROSITE" id="PS50800">
    <property type="entry name" value="SAP"/>
    <property type="match status" value="1"/>
</dbReference>
<evidence type="ECO:0000313" key="3">
    <source>
        <dbReference type="EMBL" id="CAE7480802.1"/>
    </source>
</evidence>
<dbReference type="InterPro" id="IPR003034">
    <property type="entry name" value="SAP_dom"/>
</dbReference>
<feature type="compositionally biased region" description="Basic and acidic residues" evidence="1">
    <location>
        <begin position="329"/>
        <end position="348"/>
    </location>
</feature>
<evidence type="ECO:0000256" key="1">
    <source>
        <dbReference type="SAM" id="MobiDB-lite"/>
    </source>
</evidence>
<feature type="region of interest" description="Disordered" evidence="1">
    <location>
        <begin position="328"/>
        <end position="348"/>
    </location>
</feature>
<accession>A0A812SLP2</accession>
<protein>
    <recommendedName>
        <fullName evidence="2">SAP domain-containing protein</fullName>
    </recommendedName>
</protein>
<reference evidence="3" key="1">
    <citation type="submission" date="2021-02" db="EMBL/GenBank/DDBJ databases">
        <authorList>
            <person name="Dougan E. K."/>
            <person name="Rhodes N."/>
            <person name="Thang M."/>
            <person name="Chan C."/>
        </authorList>
    </citation>
    <scope>NUCLEOTIDE SEQUENCE</scope>
</reference>
<gene>
    <name evidence="3" type="ORF">SNAT2548_LOCUS26994</name>
</gene>
<sequence length="396" mass="45241">MRDAQGHEIQQHVARYLNVEVQDDEGKWVTIREKFAIAKVNSGQALEERLEVEHRNTLVMTALVSSIAMLDVSALPPQIEDVIETPGWSILPSGLPVLVAHRTKEIPFEQAVWSSDDWEWVAVFVRRDTWVQVCAMTTYDFEHSPKVITNIESELAGFRDVCVLFHVAELNRDILTNPGTLFDEPKEFDELYVPGDVGGGLGDEPMEVLGGERDLRGQVRHADLEDDELDGVELSMETPLKKDLCDKLGVSKSGPKARVLRRLRDHKEVLEKQLSTEVAKQMFREGERNPEQFRVPVLPSKEQQDLHALTHHPFQPWCEACVMSRSRQSPHEKQTEEKGDIVENEYKEPKPRIQIDYCYTFTKERGEVEPEEPEPQGEHQQPDEAQEAEDYGTNSL</sequence>
<proteinExistence type="predicted"/>
<keyword evidence="4" id="KW-1185">Reference proteome</keyword>
<comment type="caution">
    <text evidence="3">The sequence shown here is derived from an EMBL/GenBank/DDBJ whole genome shotgun (WGS) entry which is preliminary data.</text>
</comment>
<feature type="domain" description="SAP" evidence="2">
    <location>
        <begin position="233"/>
        <end position="267"/>
    </location>
</feature>
<name>A0A812SLP2_9DINO</name>
<dbReference type="Proteomes" id="UP000604046">
    <property type="component" value="Unassembled WGS sequence"/>
</dbReference>
<dbReference type="EMBL" id="CAJNDS010002450">
    <property type="protein sequence ID" value="CAE7480802.1"/>
    <property type="molecule type" value="Genomic_DNA"/>
</dbReference>
<evidence type="ECO:0000313" key="4">
    <source>
        <dbReference type="Proteomes" id="UP000604046"/>
    </source>
</evidence>
<feature type="region of interest" description="Disordered" evidence="1">
    <location>
        <begin position="361"/>
        <end position="396"/>
    </location>
</feature>
<dbReference type="OrthoDB" id="444215at2759"/>
<evidence type="ECO:0000259" key="2">
    <source>
        <dbReference type="PROSITE" id="PS50800"/>
    </source>
</evidence>
<organism evidence="3 4">
    <name type="scientific">Symbiodinium natans</name>
    <dbReference type="NCBI Taxonomy" id="878477"/>
    <lineage>
        <taxon>Eukaryota</taxon>
        <taxon>Sar</taxon>
        <taxon>Alveolata</taxon>
        <taxon>Dinophyceae</taxon>
        <taxon>Suessiales</taxon>
        <taxon>Symbiodiniaceae</taxon>
        <taxon>Symbiodinium</taxon>
    </lineage>
</organism>
<dbReference type="AlphaFoldDB" id="A0A812SLP2"/>